<dbReference type="PROSITE" id="PS51450">
    <property type="entry name" value="LRR"/>
    <property type="match status" value="12"/>
</dbReference>
<dbReference type="PANTHER" id="PTHR24366:SF161">
    <property type="entry name" value="TIR DOMAIN-CONTAINING PROTEIN"/>
    <property type="match status" value="1"/>
</dbReference>
<protein>
    <recommendedName>
        <fullName evidence="7">Leucine-rich repeat domain-containing protein</fullName>
    </recommendedName>
</protein>
<feature type="region of interest" description="Disordered" evidence="4">
    <location>
        <begin position="35"/>
        <end position="59"/>
    </location>
</feature>
<proteinExistence type="predicted"/>
<sequence>MKKKVLNFLLISVVIVGLVNGGTTYKAYAQIQNLDNNSSSTNTDPPPTETLPSDPTQASFPISIYNGETDIIFNAGHWGNITASISQEGVGGSNCIKYSNLENNIYSPGPDIIFSSPKDISNMVDSDRLHLIMDIGTVPTSQPVRIIFNGDPSLNVVTPNLNKTSVFEELNLDISNIRAKLGGKITKMSFEGAGPNGWQSVKNLYVNEISIVRSTGSTPLPVIAPVQPSQPVSNSLPISIYHDESNIYFNPAQWGNITGEVANEGVGGTNCIKYSNLMNNVYAPSPEAVFASPINIIGMTNSDKLQLSISLGNTSPAQAIRVIFNGDPSLNIVTPKIDTSLGFQTLNLDISSIRQSLGGQIAQMSFESAGPNGWNNVSDLYVDEISIVSGSLNDEINVQPSSEVTSTVPKSSAIILNSSIKVNEFAVQGITNENSKIANVTVTAQNNPIVTFKSKALESVIRTALGKPLGNLYKSDVEKITSLKAQQKNILDLSGIENLTNLQALDLNKNLISDISALKNLKNLKNLNLYNNKIKDINALKGLTNLQSLNLGYNKISDISALKGLVNLQSLDLNNYYHVSNYISDISALKGLVNLQYLYLSNTKTSDISALKGLTKLKNLYLDNYQFCDISVLKGLTNLQTLYLHDNKIIDISALKGLVNLQYLYLSNAPIKDISVLKGLTNLQYLYLSNAQISDISALKGLTKLQTLYLDNNKIKDVSTLAGLTKLQTLYLDDNGVKDISALKGLTNLQSLHLSNNQISDMGTLKGLTKLQALYLNNTKIKDVTSLKGLTKLQTLYLNQNQISDISTLKGLTTLQYLYLANAKVSDISALKGLSGLHTLDLRQNQISNDNKSSLSKAISKCKMFF</sequence>
<dbReference type="RefSeq" id="WP_206868065.1">
    <property type="nucleotide sequence ID" value="NZ_BMBA01000001.1"/>
</dbReference>
<dbReference type="InterPro" id="IPR001611">
    <property type="entry name" value="Leu-rich_rpt"/>
</dbReference>
<name>A0ABQ1E5P9_9CLOT</name>
<dbReference type="InterPro" id="IPR032675">
    <property type="entry name" value="LRR_dom_sf"/>
</dbReference>
<dbReference type="SMART" id="SM00369">
    <property type="entry name" value="LRR_TYP"/>
    <property type="match status" value="12"/>
</dbReference>
<dbReference type="SUPFAM" id="SSF52058">
    <property type="entry name" value="L domain-like"/>
    <property type="match status" value="2"/>
</dbReference>
<keyword evidence="2" id="KW-0732">Signal</keyword>
<dbReference type="Gene3D" id="3.80.10.10">
    <property type="entry name" value="Ribonuclease Inhibitor"/>
    <property type="match status" value="2"/>
</dbReference>
<evidence type="ECO:0000256" key="2">
    <source>
        <dbReference type="ARBA" id="ARBA00022729"/>
    </source>
</evidence>
<dbReference type="InterPro" id="IPR025875">
    <property type="entry name" value="Leu-rich_rpt_4"/>
</dbReference>
<organism evidence="5 6">
    <name type="scientific">Clostridium zeae</name>
    <dbReference type="NCBI Taxonomy" id="2759022"/>
    <lineage>
        <taxon>Bacteria</taxon>
        <taxon>Bacillati</taxon>
        <taxon>Bacillota</taxon>
        <taxon>Clostridia</taxon>
        <taxon>Eubacteriales</taxon>
        <taxon>Clostridiaceae</taxon>
        <taxon>Clostridium</taxon>
    </lineage>
</organism>
<dbReference type="PANTHER" id="PTHR24366">
    <property type="entry name" value="IG(IMMUNOGLOBULIN) AND LRR(LEUCINE RICH REPEAT) DOMAINS"/>
    <property type="match status" value="1"/>
</dbReference>
<gene>
    <name evidence="5" type="ORF">CSC2_05810</name>
</gene>
<reference evidence="5 6" key="1">
    <citation type="journal article" date="2021" name="Int. J. Syst. Evol. Microbiol.">
        <title>Clostridium zeae sp. nov., isolated from corn silage.</title>
        <authorList>
            <person name="Kobayashi H."/>
            <person name="Tanizawa Y."/>
            <person name="Yagura M."/>
            <person name="Sakamoto M."/>
            <person name="Ohkuma M."/>
            <person name="Tohno M."/>
        </authorList>
    </citation>
    <scope>NUCLEOTIDE SEQUENCE [LARGE SCALE GENOMIC DNA]</scope>
    <source>
        <strain evidence="5 6">CSC2</strain>
    </source>
</reference>
<evidence type="ECO:0000256" key="1">
    <source>
        <dbReference type="ARBA" id="ARBA00022614"/>
    </source>
</evidence>
<comment type="caution">
    <text evidence="5">The sequence shown here is derived from an EMBL/GenBank/DDBJ whole genome shotgun (WGS) entry which is preliminary data.</text>
</comment>
<evidence type="ECO:0000313" key="5">
    <source>
        <dbReference type="EMBL" id="GFZ30055.1"/>
    </source>
</evidence>
<keyword evidence="1" id="KW-0433">Leucine-rich repeat</keyword>
<dbReference type="EMBL" id="BMBA01000001">
    <property type="protein sequence ID" value="GFZ30055.1"/>
    <property type="molecule type" value="Genomic_DNA"/>
</dbReference>
<evidence type="ECO:0000256" key="4">
    <source>
        <dbReference type="SAM" id="MobiDB-lite"/>
    </source>
</evidence>
<evidence type="ECO:0000256" key="3">
    <source>
        <dbReference type="ARBA" id="ARBA00022737"/>
    </source>
</evidence>
<keyword evidence="6" id="KW-1185">Reference proteome</keyword>
<dbReference type="SMART" id="SM00365">
    <property type="entry name" value="LRR_SD22"/>
    <property type="match status" value="13"/>
</dbReference>
<feature type="compositionally biased region" description="Polar residues" evidence="4">
    <location>
        <begin position="50"/>
        <end position="59"/>
    </location>
</feature>
<evidence type="ECO:0000313" key="6">
    <source>
        <dbReference type="Proteomes" id="UP000663802"/>
    </source>
</evidence>
<dbReference type="Pfam" id="PF12799">
    <property type="entry name" value="LRR_4"/>
    <property type="match status" value="6"/>
</dbReference>
<dbReference type="Proteomes" id="UP000663802">
    <property type="component" value="Unassembled WGS sequence"/>
</dbReference>
<evidence type="ECO:0008006" key="7">
    <source>
        <dbReference type="Google" id="ProtNLM"/>
    </source>
</evidence>
<dbReference type="InterPro" id="IPR003591">
    <property type="entry name" value="Leu-rich_rpt_typical-subtyp"/>
</dbReference>
<accession>A0ABQ1E5P9</accession>
<keyword evidence="3" id="KW-0677">Repeat</keyword>